<evidence type="ECO:0008006" key="4">
    <source>
        <dbReference type="Google" id="ProtNLM"/>
    </source>
</evidence>
<evidence type="ECO:0000313" key="2">
    <source>
        <dbReference type="EMBL" id="GAA0344772.1"/>
    </source>
</evidence>
<feature type="transmembrane region" description="Helical" evidence="1">
    <location>
        <begin position="18"/>
        <end position="37"/>
    </location>
</feature>
<feature type="transmembrane region" description="Helical" evidence="1">
    <location>
        <begin position="152"/>
        <end position="174"/>
    </location>
</feature>
<feature type="transmembrane region" description="Helical" evidence="1">
    <location>
        <begin position="186"/>
        <end position="203"/>
    </location>
</feature>
<organism evidence="2 3">
    <name type="scientific">Streptomyces blastmyceticus</name>
    <dbReference type="NCBI Taxonomy" id="68180"/>
    <lineage>
        <taxon>Bacteria</taxon>
        <taxon>Bacillati</taxon>
        <taxon>Actinomycetota</taxon>
        <taxon>Actinomycetes</taxon>
        <taxon>Kitasatosporales</taxon>
        <taxon>Streptomycetaceae</taxon>
        <taxon>Streptomyces</taxon>
    </lineage>
</organism>
<gene>
    <name evidence="2" type="ORF">GCM10010319_21210</name>
</gene>
<feature type="transmembrane region" description="Helical" evidence="1">
    <location>
        <begin position="70"/>
        <end position="88"/>
    </location>
</feature>
<keyword evidence="3" id="KW-1185">Reference proteome</keyword>
<sequence length="222" mass="24069">MVEDPPTSSKPVNPRRDAAINLAVNVAAPLALFYGLRAVGVDQWLALMLGVIPPGVRAVRTVVGQRKVDALALFTLTFLLLSVAVSFLTGSPRFLLARDGWMTGVAGAWILATLLRTPFIQQCVLSFMTGAARERAAANWQISPTYRHVMRVATAIWGVGLVLDAGVRVVLAYALPVDRVPLVNGLQYAVLYVTLEVGSRAYLRRRSVRARVEAESGQRFGA</sequence>
<keyword evidence="1" id="KW-1133">Transmembrane helix</keyword>
<feature type="transmembrane region" description="Helical" evidence="1">
    <location>
        <begin position="108"/>
        <end position="131"/>
    </location>
</feature>
<evidence type="ECO:0000256" key="1">
    <source>
        <dbReference type="SAM" id="Phobius"/>
    </source>
</evidence>
<keyword evidence="1" id="KW-0472">Membrane</keyword>
<name>A0ABP3GJC5_9ACTN</name>
<dbReference type="Proteomes" id="UP001500063">
    <property type="component" value="Unassembled WGS sequence"/>
</dbReference>
<dbReference type="NCBIfam" id="NF041646">
    <property type="entry name" value="VC0807_fam"/>
    <property type="match status" value="1"/>
</dbReference>
<feature type="transmembrane region" description="Helical" evidence="1">
    <location>
        <begin position="43"/>
        <end position="63"/>
    </location>
</feature>
<protein>
    <recommendedName>
        <fullName evidence="4">DUF3159 domain-containing protein</fullName>
    </recommendedName>
</protein>
<reference evidence="3" key="1">
    <citation type="journal article" date="2019" name="Int. J. Syst. Evol. Microbiol.">
        <title>The Global Catalogue of Microorganisms (GCM) 10K type strain sequencing project: providing services to taxonomists for standard genome sequencing and annotation.</title>
        <authorList>
            <consortium name="The Broad Institute Genomics Platform"/>
            <consortium name="The Broad Institute Genome Sequencing Center for Infectious Disease"/>
            <person name="Wu L."/>
            <person name="Ma J."/>
        </authorList>
    </citation>
    <scope>NUCLEOTIDE SEQUENCE [LARGE SCALE GENOMIC DNA]</scope>
    <source>
        <strain evidence="3">JCM 4565</strain>
    </source>
</reference>
<proteinExistence type="predicted"/>
<accession>A0ABP3GJC5</accession>
<comment type="caution">
    <text evidence="2">The sequence shown here is derived from an EMBL/GenBank/DDBJ whole genome shotgun (WGS) entry which is preliminary data.</text>
</comment>
<dbReference type="EMBL" id="BAAABW010000013">
    <property type="protein sequence ID" value="GAA0344772.1"/>
    <property type="molecule type" value="Genomic_DNA"/>
</dbReference>
<evidence type="ECO:0000313" key="3">
    <source>
        <dbReference type="Proteomes" id="UP001500063"/>
    </source>
</evidence>
<keyword evidence="1" id="KW-0812">Transmembrane</keyword>